<dbReference type="GO" id="GO:0001228">
    <property type="term" value="F:DNA-binding transcription activator activity, RNA polymerase II-specific"/>
    <property type="evidence" value="ECO:0007669"/>
    <property type="project" value="TreeGrafter"/>
</dbReference>
<dbReference type="AlphaFoldDB" id="A0A8H7BKZ8"/>
<evidence type="ECO:0000259" key="4">
    <source>
        <dbReference type="PROSITE" id="PS50217"/>
    </source>
</evidence>
<comment type="subcellular location">
    <subcellularLocation>
        <location evidence="1">Nucleus</location>
    </subcellularLocation>
</comment>
<dbReference type="SUPFAM" id="SSF57959">
    <property type="entry name" value="Leucine zipper domain"/>
    <property type="match status" value="1"/>
</dbReference>
<feature type="region of interest" description="Disordered" evidence="3">
    <location>
        <begin position="152"/>
        <end position="200"/>
    </location>
</feature>
<protein>
    <recommendedName>
        <fullName evidence="4">BZIP domain-containing protein</fullName>
    </recommendedName>
</protein>
<dbReference type="SMART" id="SM00338">
    <property type="entry name" value="BRLZ"/>
    <property type="match status" value="1"/>
</dbReference>
<feature type="compositionally biased region" description="Polar residues" evidence="3">
    <location>
        <begin position="1"/>
        <end position="12"/>
    </location>
</feature>
<organism evidence="5 6">
    <name type="scientific">Apophysomyces ossiformis</name>
    <dbReference type="NCBI Taxonomy" id="679940"/>
    <lineage>
        <taxon>Eukaryota</taxon>
        <taxon>Fungi</taxon>
        <taxon>Fungi incertae sedis</taxon>
        <taxon>Mucoromycota</taxon>
        <taxon>Mucoromycotina</taxon>
        <taxon>Mucoromycetes</taxon>
        <taxon>Mucorales</taxon>
        <taxon>Mucorineae</taxon>
        <taxon>Mucoraceae</taxon>
        <taxon>Apophysomyces</taxon>
    </lineage>
</organism>
<feature type="compositionally biased region" description="Basic and acidic residues" evidence="3">
    <location>
        <begin position="33"/>
        <end position="43"/>
    </location>
</feature>
<evidence type="ECO:0000313" key="5">
    <source>
        <dbReference type="EMBL" id="KAF7726685.1"/>
    </source>
</evidence>
<feature type="compositionally biased region" description="Polar residues" evidence="3">
    <location>
        <begin position="152"/>
        <end position="161"/>
    </location>
</feature>
<evidence type="ECO:0000313" key="6">
    <source>
        <dbReference type="Proteomes" id="UP000605846"/>
    </source>
</evidence>
<accession>A0A8H7BKZ8</accession>
<dbReference type="InterPro" id="IPR021833">
    <property type="entry name" value="DUF3425"/>
</dbReference>
<evidence type="ECO:0000256" key="2">
    <source>
        <dbReference type="ARBA" id="ARBA00023242"/>
    </source>
</evidence>
<dbReference type="InterPro" id="IPR046347">
    <property type="entry name" value="bZIP_sf"/>
</dbReference>
<dbReference type="GO" id="GO:0090575">
    <property type="term" value="C:RNA polymerase II transcription regulator complex"/>
    <property type="evidence" value="ECO:0007669"/>
    <property type="project" value="TreeGrafter"/>
</dbReference>
<evidence type="ECO:0000256" key="1">
    <source>
        <dbReference type="ARBA" id="ARBA00004123"/>
    </source>
</evidence>
<dbReference type="PROSITE" id="PS00036">
    <property type="entry name" value="BZIP_BASIC"/>
    <property type="match status" value="1"/>
</dbReference>
<sequence length="406" mass="46172">MDTSTRIDTSSAKIRKKPGRKPNPASPAQRKAQNREAQRAFRERKERHLRELERSIHQLQEQRDQLQIQNERLQTSNELLRSENWYLKGVVLSLQLVCFQYNLVIPPHTPFIHDKALAVMAQTVGPNPSRAYIHANMRNKLAHDCSIPVNSAVQTTSPSSERYSHDNSVAMEKQERLQEKKQEKIEETEENAEGEESDDDKELITPVMLRPCQPTRPQPSVAAVTAAVNTAAQSSSVLSSNLSLAQTLSFRTRQQFNIPYNNQPTLLQLMIPHDPRIDLIPTPHMRDRMILFRDQFDLDECLQYLRGHAIYLGGDPTLASNWIIPAEFFDNFWFLTSDYGARRRNAANHHRVNKELGSKPCTFSDLSMHFGSELLKFGISTDNASLSSCDIGDTSSLSSDNLDYGM</sequence>
<feature type="region of interest" description="Disordered" evidence="3">
    <location>
        <begin position="1"/>
        <end position="43"/>
    </location>
</feature>
<name>A0A8H7BKZ8_9FUNG</name>
<proteinExistence type="predicted"/>
<dbReference type="InterPro" id="IPR050936">
    <property type="entry name" value="AP-1-like"/>
</dbReference>
<dbReference type="OrthoDB" id="2593073at2759"/>
<dbReference type="PANTHER" id="PTHR40621">
    <property type="entry name" value="TRANSCRIPTION FACTOR KAPC-RELATED"/>
    <property type="match status" value="1"/>
</dbReference>
<dbReference type="PANTHER" id="PTHR40621:SF6">
    <property type="entry name" value="AP-1-LIKE TRANSCRIPTION FACTOR YAP1-RELATED"/>
    <property type="match status" value="1"/>
</dbReference>
<dbReference type="Pfam" id="PF00170">
    <property type="entry name" value="bZIP_1"/>
    <property type="match status" value="1"/>
</dbReference>
<comment type="caution">
    <text evidence="5">The sequence shown here is derived from an EMBL/GenBank/DDBJ whole genome shotgun (WGS) entry which is preliminary data.</text>
</comment>
<dbReference type="Gene3D" id="1.20.5.170">
    <property type="match status" value="1"/>
</dbReference>
<gene>
    <name evidence="5" type="ORF">EC973_008559</name>
</gene>
<dbReference type="CDD" id="cd14688">
    <property type="entry name" value="bZIP_YAP"/>
    <property type="match status" value="1"/>
</dbReference>
<feature type="domain" description="BZIP" evidence="4">
    <location>
        <begin position="29"/>
        <end position="83"/>
    </location>
</feature>
<keyword evidence="2" id="KW-0539">Nucleus</keyword>
<dbReference type="Pfam" id="PF11905">
    <property type="entry name" value="DUF3425"/>
    <property type="match status" value="1"/>
</dbReference>
<dbReference type="InterPro" id="IPR004827">
    <property type="entry name" value="bZIP"/>
</dbReference>
<feature type="compositionally biased region" description="Basic and acidic residues" evidence="3">
    <location>
        <begin position="172"/>
        <end position="185"/>
    </location>
</feature>
<dbReference type="Proteomes" id="UP000605846">
    <property type="component" value="Unassembled WGS sequence"/>
</dbReference>
<evidence type="ECO:0000256" key="3">
    <source>
        <dbReference type="SAM" id="MobiDB-lite"/>
    </source>
</evidence>
<keyword evidence="6" id="KW-1185">Reference proteome</keyword>
<reference evidence="5" key="1">
    <citation type="submission" date="2020-01" db="EMBL/GenBank/DDBJ databases">
        <title>Genome Sequencing of Three Apophysomyces-Like Fungal Strains Confirms a Novel Fungal Genus in the Mucoromycota with divergent Burkholderia-like Endosymbiotic Bacteria.</title>
        <authorList>
            <person name="Stajich J.E."/>
            <person name="Macias A.M."/>
            <person name="Carter-House D."/>
            <person name="Lovett B."/>
            <person name="Kasson L.R."/>
            <person name="Berry K."/>
            <person name="Grigoriev I."/>
            <person name="Chang Y."/>
            <person name="Spatafora J."/>
            <person name="Kasson M.T."/>
        </authorList>
    </citation>
    <scope>NUCLEOTIDE SEQUENCE</scope>
    <source>
        <strain evidence="5">NRRL A-21654</strain>
    </source>
</reference>
<feature type="compositionally biased region" description="Acidic residues" evidence="3">
    <location>
        <begin position="186"/>
        <end position="200"/>
    </location>
</feature>
<dbReference type="GO" id="GO:0000976">
    <property type="term" value="F:transcription cis-regulatory region binding"/>
    <property type="evidence" value="ECO:0007669"/>
    <property type="project" value="InterPro"/>
</dbReference>
<dbReference type="EMBL" id="JABAYA010000074">
    <property type="protein sequence ID" value="KAF7726685.1"/>
    <property type="molecule type" value="Genomic_DNA"/>
</dbReference>
<dbReference type="PROSITE" id="PS50217">
    <property type="entry name" value="BZIP"/>
    <property type="match status" value="1"/>
</dbReference>